<proteinExistence type="predicted"/>
<organism evidence="2 3">
    <name type="scientific">Albidovulum litorale</name>
    <dbReference type="NCBI Taxonomy" id="2984134"/>
    <lineage>
        <taxon>Bacteria</taxon>
        <taxon>Pseudomonadati</taxon>
        <taxon>Pseudomonadota</taxon>
        <taxon>Alphaproteobacteria</taxon>
        <taxon>Rhodobacterales</taxon>
        <taxon>Paracoccaceae</taxon>
        <taxon>Albidovulum</taxon>
    </lineage>
</organism>
<name>A0ABT2ZL94_9RHOB</name>
<keyword evidence="3" id="KW-1185">Reference proteome</keyword>
<dbReference type="EMBL" id="JAOWKZ010000002">
    <property type="protein sequence ID" value="MCV2871904.1"/>
    <property type="molecule type" value="Genomic_DNA"/>
</dbReference>
<dbReference type="InterPro" id="IPR036390">
    <property type="entry name" value="WH_DNA-bd_sf"/>
</dbReference>
<gene>
    <name evidence="2" type="ORF">OEZ71_06305</name>
</gene>
<dbReference type="PRINTS" id="PR00598">
    <property type="entry name" value="HTHMARR"/>
</dbReference>
<dbReference type="Pfam" id="PF12802">
    <property type="entry name" value="MarR_2"/>
    <property type="match status" value="1"/>
</dbReference>
<evidence type="ECO:0000313" key="2">
    <source>
        <dbReference type="EMBL" id="MCV2871904.1"/>
    </source>
</evidence>
<evidence type="ECO:0000313" key="3">
    <source>
        <dbReference type="Proteomes" id="UP001652564"/>
    </source>
</evidence>
<reference evidence="2 3" key="1">
    <citation type="submission" date="2022-10" db="EMBL/GenBank/DDBJ databases">
        <title>Defluviimonas sp. nov., isolated from ocean surface sediments.</title>
        <authorList>
            <person name="He W."/>
            <person name="Wang L."/>
            <person name="Zhang D.-F."/>
        </authorList>
    </citation>
    <scope>NUCLEOTIDE SEQUENCE [LARGE SCALE GENOMIC DNA]</scope>
    <source>
        <strain evidence="2 3">WL0050</strain>
    </source>
</reference>
<dbReference type="Gene3D" id="1.10.10.10">
    <property type="entry name" value="Winged helix-like DNA-binding domain superfamily/Winged helix DNA-binding domain"/>
    <property type="match status" value="1"/>
</dbReference>
<protein>
    <submittedName>
        <fullName evidence="2">MarR family winged helix-turn-helix transcriptional regulator</fullName>
    </submittedName>
</protein>
<dbReference type="PROSITE" id="PS50995">
    <property type="entry name" value="HTH_MARR_2"/>
    <property type="match status" value="1"/>
</dbReference>
<dbReference type="PANTHER" id="PTHR33164:SF104">
    <property type="entry name" value="TRANSCRIPTIONAL REGULATORY PROTEIN"/>
    <property type="match status" value="1"/>
</dbReference>
<dbReference type="InterPro" id="IPR000835">
    <property type="entry name" value="HTH_MarR-typ"/>
</dbReference>
<evidence type="ECO:0000259" key="1">
    <source>
        <dbReference type="PROSITE" id="PS50995"/>
    </source>
</evidence>
<comment type="caution">
    <text evidence="2">The sequence shown here is derived from an EMBL/GenBank/DDBJ whole genome shotgun (WGS) entry which is preliminary data.</text>
</comment>
<dbReference type="InterPro" id="IPR039422">
    <property type="entry name" value="MarR/SlyA-like"/>
</dbReference>
<feature type="domain" description="HTH marR-type" evidence="1">
    <location>
        <begin position="11"/>
        <end position="146"/>
    </location>
</feature>
<sequence>MHSTPAPNPHAETVWTRLIRASTRVQAEIEAALKAAGLPPLDWYDVLWEIEKAEPDGLRQFALQERLLLPQYGLSRLIARIAGAGLITRTPCPEDGRGQILALTEAGAAARKAMWPVYAAAMQQAIGTRLAGDEARRLADLLARLV</sequence>
<dbReference type="InterPro" id="IPR036388">
    <property type="entry name" value="WH-like_DNA-bd_sf"/>
</dbReference>
<dbReference type="SUPFAM" id="SSF46785">
    <property type="entry name" value="Winged helix' DNA-binding domain"/>
    <property type="match status" value="1"/>
</dbReference>
<dbReference type="SMART" id="SM00347">
    <property type="entry name" value="HTH_MARR"/>
    <property type="match status" value="1"/>
</dbReference>
<dbReference type="PANTHER" id="PTHR33164">
    <property type="entry name" value="TRANSCRIPTIONAL REGULATOR, MARR FAMILY"/>
    <property type="match status" value="1"/>
</dbReference>
<dbReference type="Proteomes" id="UP001652564">
    <property type="component" value="Unassembled WGS sequence"/>
</dbReference>
<dbReference type="RefSeq" id="WP_263739111.1">
    <property type="nucleotide sequence ID" value="NZ_JAOWKZ010000002.1"/>
</dbReference>
<accession>A0ABT2ZL94</accession>